<evidence type="ECO:0000259" key="13">
    <source>
        <dbReference type="Pfam" id="PF10509"/>
    </source>
</evidence>
<dbReference type="GO" id="GO:0005524">
    <property type="term" value="F:ATP binding"/>
    <property type="evidence" value="ECO:0007669"/>
    <property type="project" value="UniProtKB-UniRule"/>
</dbReference>
<protein>
    <recommendedName>
        <fullName evidence="10">Galactokinase</fullName>
        <ecNumber evidence="10">2.7.1.6</ecNumber>
    </recommendedName>
</protein>
<keyword evidence="4" id="KW-0547">Nucleotide-binding</keyword>
<evidence type="ECO:0000256" key="10">
    <source>
        <dbReference type="NCBIfam" id="TIGR00131"/>
    </source>
</evidence>
<evidence type="ECO:0000256" key="3">
    <source>
        <dbReference type="ARBA" id="ARBA00022723"/>
    </source>
</evidence>
<feature type="domain" description="Galactokinase N-terminal" evidence="13">
    <location>
        <begin position="22"/>
        <end position="69"/>
    </location>
</feature>
<evidence type="ECO:0000256" key="2">
    <source>
        <dbReference type="ARBA" id="ARBA00022679"/>
    </source>
</evidence>
<dbReference type="InterPro" id="IPR019741">
    <property type="entry name" value="Galactokinase_CS"/>
</dbReference>
<dbReference type="InterPro" id="IPR006203">
    <property type="entry name" value="GHMP_knse_ATP-bd_CS"/>
</dbReference>
<dbReference type="InterPro" id="IPR006206">
    <property type="entry name" value="Mevalonate/galactokinase"/>
</dbReference>
<keyword evidence="2" id="KW-0808">Transferase</keyword>
<dbReference type="PIRSF" id="PIRSF000530">
    <property type="entry name" value="Galactokinase"/>
    <property type="match status" value="1"/>
</dbReference>
<keyword evidence="3" id="KW-0479">Metal-binding</keyword>
<dbReference type="Gene3D" id="3.30.70.890">
    <property type="entry name" value="GHMP kinase, C-terminal domain"/>
    <property type="match status" value="1"/>
</dbReference>
<dbReference type="PROSITE" id="PS00106">
    <property type="entry name" value="GALACTOKINASE"/>
    <property type="match status" value="1"/>
</dbReference>
<dbReference type="InterPro" id="IPR036554">
    <property type="entry name" value="GHMP_kinase_C_sf"/>
</dbReference>
<accession>A0A364V485</accession>
<dbReference type="GO" id="GO:0005829">
    <property type="term" value="C:cytosol"/>
    <property type="evidence" value="ECO:0007669"/>
    <property type="project" value="TreeGrafter"/>
</dbReference>
<dbReference type="FunFam" id="3.30.70.890:FF:000001">
    <property type="entry name" value="Galactokinase"/>
    <property type="match status" value="1"/>
</dbReference>
<evidence type="ECO:0000256" key="9">
    <source>
        <dbReference type="ARBA" id="ARBA00023277"/>
    </source>
</evidence>
<evidence type="ECO:0000256" key="7">
    <source>
        <dbReference type="ARBA" id="ARBA00022842"/>
    </source>
</evidence>
<evidence type="ECO:0000256" key="6">
    <source>
        <dbReference type="ARBA" id="ARBA00022840"/>
    </source>
</evidence>
<dbReference type="Pfam" id="PF10509">
    <property type="entry name" value="GalKase_gal_bdg"/>
    <property type="match status" value="1"/>
</dbReference>
<dbReference type="InterPro" id="IPR019539">
    <property type="entry name" value="GalKase_N"/>
</dbReference>
<keyword evidence="8" id="KW-0299">Galactose metabolism</keyword>
<dbReference type="RefSeq" id="WP_113631270.1">
    <property type="nucleotide sequence ID" value="NZ_QHCV01000094.1"/>
</dbReference>
<dbReference type="Pfam" id="PF08544">
    <property type="entry name" value="GHMP_kinases_C"/>
    <property type="match status" value="1"/>
</dbReference>
<evidence type="ECO:0000256" key="1">
    <source>
        <dbReference type="ARBA" id="ARBA00006566"/>
    </source>
</evidence>
<name>A0A364V485_9CORY</name>
<dbReference type="SUPFAM" id="SSF55060">
    <property type="entry name" value="GHMP Kinase, C-terminal domain"/>
    <property type="match status" value="1"/>
</dbReference>
<dbReference type="GO" id="GO:0004335">
    <property type="term" value="F:galactokinase activity"/>
    <property type="evidence" value="ECO:0007669"/>
    <property type="project" value="UniProtKB-UniRule"/>
</dbReference>
<comment type="caution">
    <text evidence="14">The sequence shown here is derived from an EMBL/GenBank/DDBJ whole genome shotgun (WGS) entry which is preliminary data.</text>
</comment>
<dbReference type="Gene3D" id="3.30.230.10">
    <property type="match status" value="1"/>
</dbReference>
<keyword evidence="9" id="KW-0119">Carbohydrate metabolism</keyword>
<feature type="domain" description="GHMP kinase C-terminal" evidence="12">
    <location>
        <begin position="318"/>
        <end position="397"/>
    </location>
</feature>
<evidence type="ECO:0000259" key="11">
    <source>
        <dbReference type="Pfam" id="PF00288"/>
    </source>
</evidence>
<dbReference type="GO" id="GO:0006012">
    <property type="term" value="P:galactose metabolic process"/>
    <property type="evidence" value="ECO:0007669"/>
    <property type="project" value="UniProtKB-UniRule"/>
</dbReference>
<dbReference type="Pfam" id="PF00288">
    <property type="entry name" value="GHMP_kinases_N"/>
    <property type="match status" value="1"/>
</dbReference>
<dbReference type="EC" id="2.7.1.6" evidence="10"/>
<dbReference type="GO" id="GO:0046872">
    <property type="term" value="F:metal ion binding"/>
    <property type="evidence" value="ECO:0007669"/>
    <property type="project" value="UniProtKB-KW"/>
</dbReference>
<dbReference type="InterPro" id="IPR020568">
    <property type="entry name" value="Ribosomal_Su5_D2-typ_SF"/>
</dbReference>
<dbReference type="Proteomes" id="UP000251577">
    <property type="component" value="Unassembled WGS sequence"/>
</dbReference>
<evidence type="ECO:0000256" key="5">
    <source>
        <dbReference type="ARBA" id="ARBA00022777"/>
    </source>
</evidence>
<evidence type="ECO:0000256" key="4">
    <source>
        <dbReference type="ARBA" id="ARBA00022741"/>
    </source>
</evidence>
<dbReference type="InterPro" id="IPR014721">
    <property type="entry name" value="Ribsml_uS5_D2-typ_fold_subgr"/>
</dbReference>
<comment type="similarity">
    <text evidence="1">Belongs to the GHMP kinase family. GalK subfamily.</text>
</comment>
<dbReference type="InterPro" id="IPR000705">
    <property type="entry name" value="Galactokinase"/>
</dbReference>
<dbReference type="PROSITE" id="PS00627">
    <property type="entry name" value="GHMP_KINASES_ATP"/>
    <property type="match status" value="1"/>
</dbReference>
<dbReference type="PRINTS" id="PR00473">
    <property type="entry name" value="GALCTOKINASE"/>
</dbReference>
<dbReference type="PRINTS" id="PR00959">
    <property type="entry name" value="MEVGALKINASE"/>
</dbReference>
<dbReference type="InterPro" id="IPR013750">
    <property type="entry name" value="GHMP_kinase_C_dom"/>
</dbReference>
<dbReference type="SUPFAM" id="SSF54211">
    <property type="entry name" value="Ribosomal protein S5 domain 2-like"/>
    <property type="match status" value="1"/>
</dbReference>
<proteinExistence type="inferred from homology"/>
<sequence>MASINWISTRPAERASADVTGLFVQEYGHKPAGVWSAPGRVNLIGEHVDYAGGISVPFALSQRTCVAMKQNNMGAYRIVSRIGEPEEFQRFTIPVSDVGPGRPQNWAGYALGAVWAGIEEGAIDPALGGLDIAVESDVPVGAGLSSSAALECSTALAAAELVGAEKADRTALMRACIRAENEVVGASTGGLDQQISLFGRAGHALAIDFSQATARHIPFDIARRDLSILIVNTRAPHSLADGQYAARRRVIDGVTSSLGVESLRFAEDAVARSAEWAAAHGPSPDEPIVDSERNWWRGVVARRVRHVVTEIDRTERAIAQLEAGDLREFGASMLASHASLRDDYEVTIPELDVAVEEAMAGGAWGARMTGGGFGGSVIALLPRDRVEQAADSIYEAFGKRDFNAPEFAVAVPCDGARRER</sequence>
<dbReference type="InterPro" id="IPR006204">
    <property type="entry name" value="GHMP_kinase_N_dom"/>
</dbReference>
<dbReference type="NCBIfam" id="TIGR00131">
    <property type="entry name" value="gal_kin"/>
    <property type="match status" value="1"/>
</dbReference>
<dbReference type="AlphaFoldDB" id="A0A364V485"/>
<gene>
    <name evidence="14" type="primary">galK</name>
    <name evidence="14" type="ORF">DLJ54_08345</name>
</gene>
<evidence type="ECO:0000259" key="12">
    <source>
        <dbReference type="Pfam" id="PF08544"/>
    </source>
</evidence>
<keyword evidence="15" id="KW-1185">Reference proteome</keyword>
<dbReference type="PANTHER" id="PTHR10457:SF7">
    <property type="entry name" value="GALACTOKINASE-RELATED"/>
    <property type="match status" value="1"/>
</dbReference>
<evidence type="ECO:0000313" key="15">
    <source>
        <dbReference type="Proteomes" id="UP000251577"/>
    </source>
</evidence>
<organism evidence="14 15">
    <name type="scientific">Corynebacterium heidelbergense</name>
    <dbReference type="NCBI Taxonomy" id="2055947"/>
    <lineage>
        <taxon>Bacteria</taxon>
        <taxon>Bacillati</taxon>
        <taxon>Actinomycetota</taxon>
        <taxon>Actinomycetes</taxon>
        <taxon>Mycobacteriales</taxon>
        <taxon>Corynebacteriaceae</taxon>
        <taxon>Corynebacterium</taxon>
    </lineage>
</organism>
<evidence type="ECO:0000313" key="14">
    <source>
        <dbReference type="EMBL" id="RAV31443.1"/>
    </source>
</evidence>
<feature type="domain" description="GHMP kinase N-terminal" evidence="11">
    <location>
        <begin position="122"/>
        <end position="199"/>
    </location>
</feature>
<dbReference type="PANTHER" id="PTHR10457">
    <property type="entry name" value="MEVALONATE KINASE/GALACTOKINASE"/>
    <property type="match status" value="1"/>
</dbReference>
<keyword evidence="6" id="KW-0067">ATP-binding</keyword>
<keyword evidence="7" id="KW-0460">Magnesium</keyword>
<keyword evidence="5 14" id="KW-0418">Kinase</keyword>
<reference evidence="14 15" key="1">
    <citation type="journal article" date="2018" name="Syst. Appl. Microbiol.">
        <title>Corynebacterium heidelbergense sp. nov., isolated from the preen glands of Egyptian geese (Alopochen aegyptiacus).</title>
        <authorList>
            <person name="Braun M.S."/>
            <person name="Wang E."/>
            <person name="Zimmermann S."/>
            <person name="Wink M."/>
        </authorList>
    </citation>
    <scope>NUCLEOTIDE SEQUENCE [LARGE SCALE GENOMIC DNA]</scope>
    <source>
        <strain evidence="14 15">647</strain>
    </source>
</reference>
<evidence type="ECO:0000256" key="8">
    <source>
        <dbReference type="ARBA" id="ARBA00023144"/>
    </source>
</evidence>
<dbReference type="EMBL" id="QHCV01000094">
    <property type="protein sequence ID" value="RAV31443.1"/>
    <property type="molecule type" value="Genomic_DNA"/>
</dbReference>